<evidence type="ECO:0000256" key="2">
    <source>
        <dbReference type="ARBA" id="ARBA00022837"/>
    </source>
</evidence>
<proteinExistence type="predicted"/>
<gene>
    <name evidence="5" type="ORF">M0813_11294</name>
</gene>
<dbReference type="InterPro" id="IPR011992">
    <property type="entry name" value="EF-hand-dom_pair"/>
</dbReference>
<dbReference type="CDD" id="cd00051">
    <property type="entry name" value="EFh"/>
    <property type="match status" value="1"/>
</dbReference>
<feature type="domain" description="EF-hand" evidence="4">
    <location>
        <begin position="108"/>
        <end position="143"/>
    </location>
</feature>
<feature type="region of interest" description="Disordered" evidence="3">
    <location>
        <begin position="1"/>
        <end position="45"/>
    </location>
</feature>
<keyword evidence="2" id="KW-0106">Calcium</keyword>
<comment type="caution">
    <text evidence="5">The sequence shown here is derived from an EMBL/GenBank/DDBJ whole genome shotgun (WGS) entry which is preliminary data.</text>
</comment>
<dbReference type="InterPro" id="IPR018247">
    <property type="entry name" value="EF_Hand_1_Ca_BS"/>
</dbReference>
<dbReference type="PANTHER" id="PTHR23056">
    <property type="entry name" value="CALCINEURIN B"/>
    <property type="match status" value="1"/>
</dbReference>
<evidence type="ECO:0000313" key="5">
    <source>
        <dbReference type="EMBL" id="KAJ6255418.1"/>
    </source>
</evidence>
<dbReference type="Pfam" id="PF13499">
    <property type="entry name" value="EF-hand_7"/>
    <property type="match status" value="1"/>
</dbReference>
<dbReference type="EMBL" id="JAOAOG010000004">
    <property type="protein sequence ID" value="KAJ6255418.1"/>
    <property type="molecule type" value="Genomic_DNA"/>
</dbReference>
<dbReference type="InterPro" id="IPR045198">
    <property type="entry name" value="CNBL1-10"/>
</dbReference>
<evidence type="ECO:0000256" key="3">
    <source>
        <dbReference type="SAM" id="MobiDB-lite"/>
    </source>
</evidence>
<dbReference type="PROSITE" id="PS50222">
    <property type="entry name" value="EF_HAND_2"/>
    <property type="match status" value="2"/>
</dbReference>
<accession>A0ABQ8ZFC0</accession>
<dbReference type="PROSITE" id="PS00018">
    <property type="entry name" value="EF_HAND_1"/>
    <property type="match status" value="2"/>
</dbReference>
<evidence type="ECO:0000259" key="4">
    <source>
        <dbReference type="PROSITE" id="PS50222"/>
    </source>
</evidence>
<dbReference type="SMART" id="SM00054">
    <property type="entry name" value="EFh"/>
    <property type="match status" value="2"/>
</dbReference>
<protein>
    <submittedName>
        <fullName evidence="5">Calcineurin b</fullName>
    </submittedName>
</protein>
<dbReference type="Gene3D" id="1.10.238.10">
    <property type="entry name" value="EF-hand"/>
    <property type="match status" value="2"/>
</dbReference>
<dbReference type="Proteomes" id="UP001150062">
    <property type="component" value="Unassembled WGS sequence"/>
</dbReference>
<evidence type="ECO:0000313" key="6">
    <source>
        <dbReference type="Proteomes" id="UP001150062"/>
    </source>
</evidence>
<dbReference type="InterPro" id="IPR002048">
    <property type="entry name" value="EF_hand_dom"/>
</dbReference>
<reference evidence="5" key="1">
    <citation type="submission" date="2022-08" db="EMBL/GenBank/DDBJ databases">
        <title>Novel sulfate-reducing endosymbionts in the free-living metamonad Anaeramoeba.</title>
        <authorList>
            <person name="Jerlstrom-Hultqvist J."/>
            <person name="Cepicka I."/>
            <person name="Gallot-Lavallee L."/>
            <person name="Salas-Leiva D."/>
            <person name="Curtis B.A."/>
            <person name="Zahonova K."/>
            <person name="Pipaliya S."/>
            <person name="Dacks J."/>
            <person name="Roger A.J."/>
        </authorList>
    </citation>
    <scope>NUCLEOTIDE SEQUENCE</scope>
    <source>
        <strain evidence="5">Schooner1</strain>
    </source>
</reference>
<dbReference type="PANTHER" id="PTHR23056:SF110">
    <property type="entry name" value="CALMODULIN"/>
    <property type="match status" value="1"/>
</dbReference>
<name>A0ABQ8ZFC0_9EUKA</name>
<organism evidence="5 6">
    <name type="scientific">Anaeramoeba flamelloides</name>
    <dbReference type="NCBI Taxonomy" id="1746091"/>
    <lineage>
        <taxon>Eukaryota</taxon>
        <taxon>Metamonada</taxon>
        <taxon>Anaeramoebidae</taxon>
        <taxon>Anaeramoeba</taxon>
    </lineage>
</organism>
<evidence type="ECO:0000256" key="1">
    <source>
        <dbReference type="ARBA" id="ARBA00022737"/>
    </source>
</evidence>
<keyword evidence="1" id="KW-0677">Repeat</keyword>
<feature type="compositionally biased region" description="Basic and acidic residues" evidence="3">
    <location>
        <begin position="9"/>
        <end position="35"/>
    </location>
</feature>
<keyword evidence="6" id="KW-1185">Reference proteome</keyword>
<feature type="domain" description="EF-hand" evidence="4">
    <location>
        <begin position="153"/>
        <end position="188"/>
    </location>
</feature>
<dbReference type="SUPFAM" id="SSF47473">
    <property type="entry name" value="EF-hand"/>
    <property type="match status" value="1"/>
</dbReference>
<sequence length="203" mass="23643">MGNICPSNKEIRTKPKKRTEFDPLLGNKEKPKYTSENDSPSSNLEPKLYQSKLHKKEIEELVHKTNFTKEQILYLFQYFKKISAMIIDDDIIDCEEFEEALGLAGSKFATRLFEVSFQVYDVNGNGEIEKPELFLLLNSCLEDQFRLSLGKNELQNIVDQTFNEIDTDGSGTIDYEEYMIYAKLNPRIIENLKIKLPWLNKEK</sequence>